<dbReference type="OrthoDB" id="977790at2"/>
<feature type="transmembrane region" description="Helical" evidence="1">
    <location>
        <begin position="94"/>
        <end position="112"/>
    </location>
</feature>
<keyword evidence="1" id="KW-0472">Membrane</keyword>
<feature type="transmembrane region" description="Helical" evidence="1">
    <location>
        <begin position="124"/>
        <end position="140"/>
    </location>
</feature>
<feature type="transmembrane region" description="Helical" evidence="1">
    <location>
        <begin position="146"/>
        <end position="161"/>
    </location>
</feature>
<feature type="transmembrane region" description="Helical" evidence="1">
    <location>
        <begin position="9"/>
        <end position="27"/>
    </location>
</feature>
<comment type="caution">
    <text evidence="2">The sequence shown here is derived from an EMBL/GenBank/DDBJ whole genome shotgun (WGS) entry which is preliminary data.</text>
</comment>
<gene>
    <name evidence="2" type="ORF">EG242_07265</name>
</gene>
<keyword evidence="1" id="KW-0812">Transmembrane</keyword>
<proteinExistence type="predicted"/>
<reference evidence="2 3" key="1">
    <citation type="submission" date="2018-11" db="EMBL/GenBank/DDBJ databases">
        <title>Flavobacterium sp. nov., YIM 102796 draft genome.</title>
        <authorList>
            <person name="Li G."/>
            <person name="Jiang Y."/>
        </authorList>
    </citation>
    <scope>NUCLEOTIDE SEQUENCE [LARGE SCALE GENOMIC DNA]</scope>
    <source>
        <strain evidence="2 3">YIM 102796</strain>
    </source>
</reference>
<feature type="transmembrane region" description="Helical" evidence="1">
    <location>
        <begin position="207"/>
        <end position="227"/>
    </location>
</feature>
<feature type="transmembrane region" description="Helical" evidence="1">
    <location>
        <begin position="66"/>
        <end position="88"/>
    </location>
</feature>
<feature type="transmembrane region" description="Helical" evidence="1">
    <location>
        <begin position="168"/>
        <end position="187"/>
    </location>
</feature>
<sequence>MNLINMLKAFLKTLIPLFSLIAGGLYLDSVFFLDQFNHGQEVATFLLWAIFFTLFYFLPSRYKEQMFYAVLIGVAGEYLFSLGLKMYQYRLENIPHYIPPGHAIIYIAAVYFNKNTAIKLHQKLIEKIFLAIIIVFWTYFLLFKNDVFGFLLTAVVLYILHNKPRERLFYYTMYLVVAYLELVGTFYKCWEWPPYAFRFIEFLPSANPPSGISLFYFGLDLGCLWLYKKRHTVAWNRMKNVRYIKLTKPL</sequence>
<name>A0A3P1B1P7_9FLAO</name>
<evidence type="ECO:0000313" key="2">
    <source>
        <dbReference type="EMBL" id="RRA94989.1"/>
    </source>
</evidence>
<feature type="transmembrane region" description="Helical" evidence="1">
    <location>
        <begin position="42"/>
        <end position="59"/>
    </location>
</feature>
<evidence type="ECO:0000256" key="1">
    <source>
        <dbReference type="SAM" id="Phobius"/>
    </source>
</evidence>
<evidence type="ECO:0000313" key="3">
    <source>
        <dbReference type="Proteomes" id="UP000268372"/>
    </source>
</evidence>
<accession>A0A3P1B1P7</accession>
<keyword evidence="3" id="KW-1185">Reference proteome</keyword>
<dbReference type="EMBL" id="RQTJ01000012">
    <property type="protein sequence ID" value="RRA94989.1"/>
    <property type="molecule type" value="Genomic_DNA"/>
</dbReference>
<keyword evidence="1" id="KW-1133">Transmembrane helix</keyword>
<organism evidence="2 3">
    <name type="scientific">Paenimyroides viscosum</name>
    <dbReference type="NCBI Taxonomy" id="2488729"/>
    <lineage>
        <taxon>Bacteria</taxon>
        <taxon>Pseudomonadati</taxon>
        <taxon>Bacteroidota</taxon>
        <taxon>Flavobacteriia</taxon>
        <taxon>Flavobacteriales</taxon>
        <taxon>Flavobacteriaceae</taxon>
        <taxon>Paenimyroides</taxon>
    </lineage>
</organism>
<protein>
    <submittedName>
        <fullName evidence="2">Uncharacterized protein</fullName>
    </submittedName>
</protein>
<dbReference type="AlphaFoldDB" id="A0A3P1B1P7"/>
<dbReference type="Proteomes" id="UP000268372">
    <property type="component" value="Unassembled WGS sequence"/>
</dbReference>